<organism evidence="2 3">
    <name type="scientific">Salinirubrum litoreum</name>
    <dbReference type="NCBI Taxonomy" id="1126234"/>
    <lineage>
        <taxon>Archaea</taxon>
        <taxon>Methanobacteriati</taxon>
        <taxon>Methanobacteriota</taxon>
        <taxon>Stenosarchaea group</taxon>
        <taxon>Halobacteria</taxon>
        <taxon>Halobacteriales</taxon>
        <taxon>Haloferacaceae</taxon>
        <taxon>Salinirubrum</taxon>
    </lineage>
</organism>
<sequence length="134" mass="14522">MADQVGVVEFSLGGDRYCLGIDAVTEIVDAEVTPLPNTPDRVAGVTDLRGQTARVLDPRAVFDVGDPGPDSGDRVVMLDTIDDPRGWLVDDVRDVHRVELADVDESFEGEGRGIRGLVRVAENDFMIWVDADAV</sequence>
<proteinExistence type="predicted"/>
<dbReference type="Proteomes" id="UP001596201">
    <property type="component" value="Unassembled WGS sequence"/>
</dbReference>
<evidence type="ECO:0000313" key="2">
    <source>
        <dbReference type="EMBL" id="MFC5366075.1"/>
    </source>
</evidence>
<dbReference type="PANTHER" id="PTHR22617">
    <property type="entry name" value="CHEMOTAXIS SENSOR HISTIDINE KINASE-RELATED"/>
    <property type="match status" value="1"/>
</dbReference>
<comment type="caution">
    <text evidence="2">The sequence shown here is derived from an EMBL/GenBank/DDBJ whole genome shotgun (WGS) entry which is preliminary data.</text>
</comment>
<dbReference type="PROSITE" id="PS50851">
    <property type="entry name" value="CHEW"/>
    <property type="match status" value="1"/>
</dbReference>
<evidence type="ECO:0000313" key="3">
    <source>
        <dbReference type="Proteomes" id="UP001596201"/>
    </source>
</evidence>
<dbReference type="InterPro" id="IPR036061">
    <property type="entry name" value="CheW-like_dom_sf"/>
</dbReference>
<name>A0ABD5R7V1_9EURY</name>
<dbReference type="InterPro" id="IPR039315">
    <property type="entry name" value="CheW"/>
</dbReference>
<dbReference type="RefSeq" id="WP_227228562.1">
    <property type="nucleotide sequence ID" value="NZ_JAJCVJ010000001.1"/>
</dbReference>
<feature type="domain" description="CheW-like" evidence="1">
    <location>
        <begin position="4"/>
        <end position="134"/>
    </location>
</feature>
<evidence type="ECO:0000259" key="1">
    <source>
        <dbReference type="PROSITE" id="PS50851"/>
    </source>
</evidence>
<dbReference type="PANTHER" id="PTHR22617:SF23">
    <property type="entry name" value="CHEMOTAXIS PROTEIN CHEW"/>
    <property type="match status" value="1"/>
</dbReference>
<dbReference type="Gene3D" id="2.30.30.40">
    <property type="entry name" value="SH3 Domains"/>
    <property type="match status" value="1"/>
</dbReference>
<dbReference type="AlphaFoldDB" id="A0ABD5R7V1"/>
<protein>
    <submittedName>
        <fullName evidence="2">Chemotaxis protein CheW</fullName>
    </submittedName>
</protein>
<dbReference type="SUPFAM" id="SSF50341">
    <property type="entry name" value="CheW-like"/>
    <property type="match status" value="1"/>
</dbReference>
<gene>
    <name evidence="2" type="ORF">ACFPJ5_03930</name>
</gene>
<dbReference type="Gene3D" id="2.40.50.180">
    <property type="entry name" value="CheA-289, Domain 4"/>
    <property type="match status" value="1"/>
</dbReference>
<keyword evidence="3" id="KW-1185">Reference proteome</keyword>
<dbReference type="SMART" id="SM00260">
    <property type="entry name" value="CheW"/>
    <property type="match status" value="1"/>
</dbReference>
<reference evidence="2 3" key="1">
    <citation type="journal article" date="2019" name="Int. J. Syst. Evol. Microbiol.">
        <title>The Global Catalogue of Microorganisms (GCM) 10K type strain sequencing project: providing services to taxonomists for standard genome sequencing and annotation.</title>
        <authorList>
            <consortium name="The Broad Institute Genomics Platform"/>
            <consortium name="The Broad Institute Genome Sequencing Center for Infectious Disease"/>
            <person name="Wu L."/>
            <person name="Ma J."/>
        </authorList>
    </citation>
    <scope>NUCLEOTIDE SEQUENCE [LARGE SCALE GENOMIC DNA]</scope>
    <source>
        <strain evidence="2 3">CGMCC 1.12237</strain>
    </source>
</reference>
<dbReference type="EMBL" id="JBHSKX010000001">
    <property type="protein sequence ID" value="MFC5366075.1"/>
    <property type="molecule type" value="Genomic_DNA"/>
</dbReference>
<dbReference type="Pfam" id="PF01584">
    <property type="entry name" value="CheW"/>
    <property type="match status" value="1"/>
</dbReference>
<dbReference type="InterPro" id="IPR002545">
    <property type="entry name" value="CheW-lke_dom"/>
</dbReference>
<accession>A0ABD5R7V1</accession>